<dbReference type="GO" id="GO:0051607">
    <property type="term" value="P:defense response to virus"/>
    <property type="evidence" value="ECO:0007669"/>
    <property type="project" value="UniProtKB-KW"/>
</dbReference>
<keyword evidence="8" id="KW-0597">Phosphoprotein</keyword>
<dbReference type="GO" id="GO:0042254">
    <property type="term" value="P:ribosome biogenesis"/>
    <property type="evidence" value="ECO:0007669"/>
    <property type="project" value="UniProtKB-KW"/>
</dbReference>
<dbReference type="GO" id="GO:0005737">
    <property type="term" value="C:cytoplasm"/>
    <property type="evidence" value="ECO:0007669"/>
    <property type="project" value="UniProtKB-SubCell"/>
</dbReference>
<evidence type="ECO:0000256" key="7">
    <source>
        <dbReference type="ARBA" id="ARBA00022527"/>
    </source>
</evidence>
<name>A0A4Y2KAU5_ARAVE</name>
<comment type="catalytic activity">
    <reaction evidence="19">
        <text>L-seryl-[protein] + ATP = O-phospho-L-seryl-[protein] + ADP + H(+)</text>
        <dbReference type="Rhea" id="RHEA:17989"/>
        <dbReference type="Rhea" id="RHEA-COMP:9863"/>
        <dbReference type="Rhea" id="RHEA-COMP:11604"/>
        <dbReference type="ChEBI" id="CHEBI:15378"/>
        <dbReference type="ChEBI" id="CHEBI:29999"/>
        <dbReference type="ChEBI" id="CHEBI:30616"/>
        <dbReference type="ChEBI" id="CHEBI:83421"/>
        <dbReference type="ChEBI" id="CHEBI:456216"/>
        <dbReference type="EC" id="2.7.11.1"/>
    </reaction>
</comment>
<dbReference type="InterPro" id="IPR011009">
    <property type="entry name" value="Kinase-like_dom_sf"/>
</dbReference>
<keyword evidence="5" id="KW-0963">Cytoplasm</keyword>
<keyword evidence="9" id="KW-0399">Innate immunity</keyword>
<keyword evidence="10" id="KW-0808">Transferase</keyword>
<evidence type="ECO:0000256" key="3">
    <source>
        <dbReference type="ARBA" id="ARBA00009196"/>
    </source>
</evidence>
<gene>
    <name evidence="24" type="primary">RIOK3</name>
    <name evidence="24" type="ORF">AVEN_184294_1</name>
</gene>
<evidence type="ECO:0000313" key="25">
    <source>
        <dbReference type="Proteomes" id="UP000499080"/>
    </source>
</evidence>
<dbReference type="Gene3D" id="3.30.200.20">
    <property type="entry name" value="Phosphorylase Kinase, domain 1"/>
    <property type="match status" value="1"/>
</dbReference>
<comment type="similarity">
    <text evidence="3">Belongs to the protein kinase superfamily. RIO-type Ser/Thr kinase family.</text>
</comment>
<evidence type="ECO:0000256" key="14">
    <source>
        <dbReference type="ARBA" id="ARBA00022840"/>
    </source>
</evidence>
<dbReference type="Gene3D" id="1.10.510.10">
    <property type="entry name" value="Transferase(Phosphotransferase) domain 1"/>
    <property type="match status" value="1"/>
</dbReference>
<keyword evidence="25" id="KW-1185">Reference proteome</keyword>
<dbReference type="OrthoDB" id="6431130at2759"/>
<comment type="subcellular location">
    <subcellularLocation>
        <location evidence="2">Cytoplasm</location>
    </subcellularLocation>
</comment>
<dbReference type="GO" id="GO:0045087">
    <property type="term" value="P:innate immune response"/>
    <property type="evidence" value="ECO:0007669"/>
    <property type="project" value="UniProtKB-KW"/>
</dbReference>
<evidence type="ECO:0000256" key="16">
    <source>
        <dbReference type="ARBA" id="ARBA00022859"/>
    </source>
</evidence>
<dbReference type="InterPro" id="IPR018934">
    <property type="entry name" value="RIO_dom"/>
</dbReference>
<evidence type="ECO:0000256" key="18">
    <source>
        <dbReference type="ARBA" id="ARBA00047899"/>
    </source>
</evidence>
<dbReference type="EMBL" id="BGPR01004416">
    <property type="protein sequence ID" value="GBM99427.1"/>
    <property type="molecule type" value="Genomic_DNA"/>
</dbReference>
<evidence type="ECO:0000256" key="15">
    <source>
        <dbReference type="ARBA" id="ARBA00022842"/>
    </source>
</evidence>
<organism evidence="24 25">
    <name type="scientific">Araneus ventricosus</name>
    <name type="common">Orbweaver spider</name>
    <name type="synonym">Epeira ventricosa</name>
    <dbReference type="NCBI Taxonomy" id="182803"/>
    <lineage>
        <taxon>Eukaryota</taxon>
        <taxon>Metazoa</taxon>
        <taxon>Ecdysozoa</taxon>
        <taxon>Arthropoda</taxon>
        <taxon>Chelicerata</taxon>
        <taxon>Arachnida</taxon>
        <taxon>Araneae</taxon>
        <taxon>Araneomorphae</taxon>
        <taxon>Entelegynae</taxon>
        <taxon>Araneoidea</taxon>
        <taxon>Araneidae</taxon>
        <taxon>Araneus</taxon>
    </lineage>
</organism>
<keyword evidence="6" id="KW-0690">Ribosome biogenesis</keyword>
<keyword evidence="17" id="KW-0051">Antiviral defense</keyword>
<dbReference type="FunFam" id="3.30.200.20:FF:000200">
    <property type="entry name" value="Serine/threonine-protein kinase RIO3"/>
    <property type="match status" value="1"/>
</dbReference>
<keyword evidence="12" id="KW-0547">Nucleotide-binding</keyword>
<dbReference type="Proteomes" id="UP000499080">
    <property type="component" value="Unassembled WGS sequence"/>
</dbReference>
<evidence type="ECO:0000256" key="6">
    <source>
        <dbReference type="ARBA" id="ARBA00022517"/>
    </source>
</evidence>
<evidence type="ECO:0000256" key="9">
    <source>
        <dbReference type="ARBA" id="ARBA00022588"/>
    </source>
</evidence>
<reference evidence="24 25" key="1">
    <citation type="journal article" date="2019" name="Sci. Rep.">
        <title>Orb-weaving spider Araneus ventricosus genome elucidates the spidroin gene catalogue.</title>
        <authorList>
            <person name="Kono N."/>
            <person name="Nakamura H."/>
            <person name="Ohtoshi R."/>
            <person name="Moran D.A.P."/>
            <person name="Shinohara A."/>
            <person name="Yoshida Y."/>
            <person name="Fujiwara M."/>
            <person name="Mori M."/>
            <person name="Tomita M."/>
            <person name="Arakawa K."/>
        </authorList>
    </citation>
    <scope>NUCLEOTIDE SEQUENCE [LARGE SCALE GENOMIC DNA]</scope>
</reference>
<dbReference type="GO" id="GO:0005524">
    <property type="term" value="F:ATP binding"/>
    <property type="evidence" value="ECO:0007669"/>
    <property type="project" value="UniProtKB-KW"/>
</dbReference>
<keyword evidence="16" id="KW-0391">Immunity</keyword>
<dbReference type="InterPro" id="IPR000687">
    <property type="entry name" value="RIO_kinase"/>
</dbReference>
<sequence length="628" mass="71670">MCSFYYKSSYFFYPKTTSTLLVKYFSDDLQGWEKEVSKSPDKLKLEDISGYVTTVSEGNWWLGYVLQKNELDEVKITFLHPFGPSASFSYPRNTDVLWVSVVDVLTKVNPVTPTGRSYVILESDAMEPADVLVAPPLLCSLPETVVTPKVTAEVKVSSACPWGKVVTVETVSLNDVMSEQLISSLVEEKPVTSPDSAVFVDDLTGCEDDVTDCSDDFLLAKMLQLEFDKEHDEILTHEESKYNGQSKVKISYGKYRRLPADVAASSDDEEDKDYFLEQNQKNHWSNFEKAEKTFQAVGKSGVSRQGNVTTTKHDPTVCGRRNAGKLMELNSCISTGDGGMFDMKLSNNVYNTLRTYSKAENKRGQRLHEKKEKSTAEKALDEKTHLILYKLVNNQMLESLTGCISTGKEACVYHAWSGLPEEESPSPEFAIKVYKTTLNEFQNRDQYIKDDHRFRNRFSKQNPRKIIHLWAEKEMRNLIRMKEASIPCPDVVVLKKHVLVMSFIGKNTLPAPKLKDVDLPFEDLTIMFEETVEIMKTLYSECKLVHADLSEYNLLWHEEKVWVIDVSQAIETTHSRALEFLLRDCTNISSFFQKRGVLNVPTPEDLFFKICGKYPIFKSEEQLPEREK</sequence>
<dbReference type="Pfam" id="PF01163">
    <property type="entry name" value="RIO1"/>
    <property type="match status" value="1"/>
</dbReference>
<accession>A0A4Y2KAU5</accession>
<dbReference type="AlphaFoldDB" id="A0A4Y2KAU5"/>
<evidence type="ECO:0000256" key="4">
    <source>
        <dbReference type="ARBA" id="ARBA00012513"/>
    </source>
</evidence>
<dbReference type="SMART" id="SM00090">
    <property type="entry name" value="RIO"/>
    <property type="match status" value="1"/>
</dbReference>
<comment type="cofactor">
    <cofactor evidence="1">
        <name>Mg(2+)</name>
        <dbReference type="ChEBI" id="CHEBI:18420"/>
    </cofactor>
</comment>
<evidence type="ECO:0000256" key="5">
    <source>
        <dbReference type="ARBA" id="ARBA00022490"/>
    </source>
</evidence>
<evidence type="ECO:0000256" key="20">
    <source>
        <dbReference type="ARBA" id="ARBA00064322"/>
    </source>
</evidence>
<evidence type="ECO:0000256" key="12">
    <source>
        <dbReference type="ARBA" id="ARBA00022741"/>
    </source>
</evidence>
<evidence type="ECO:0000256" key="8">
    <source>
        <dbReference type="ARBA" id="ARBA00022553"/>
    </source>
</evidence>
<evidence type="ECO:0000256" key="2">
    <source>
        <dbReference type="ARBA" id="ARBA00004496"/>
    </source>
</evidence>
<evidence type="ECO:0000256" key="22">
    <source>
        <dbReference type="ARBA" id="ARBA00076006"/>
    </source>
</evidence>
<keyword evidence="13 24" id="KW-0418">Kinase</keyword>
<evidence type="ECO:0000256" key="19">
    <source>
        <dbReference type="ARBA" id="ARBA00048679"/>
    </source>
</evidence>
<evidence type="ECO:0000256" key="21">
    <source>
        <dbReference type="ARBA" id="ARBA00068351"/>
    </source>
</evidence>
<keyword evidence="15" id="KW-0460">Magnesium</keyword>
<dbReference type="GO" id="GO:0004674">
    <property type="term" value="F:protein serine/threonine kinase activity"/>
    <property type="evidence" value="ECO:0007669"/>
    <property type="project" value="UniProtKB-KW"/>
</dbReference>
<evidence type="ECO:0000256" key="10">
    <source>
        <dbReference type="ARBA" id="ARBA00022679"/>
    </source>
</evidence>
<evidence type="ECO:0000256" key="11">
    <source>
        <dbReference type="ARBA" id="ARBA00022723"/>
    </source>
</evidence>
<proteinExistence type="inferred from homology"/>
<dbReference type="InterPro" id="IPR051272">
    <property type="entry name" value="RIO-type_Ser/Thr_kinase"/>
</dbReference>
<comment type="catalytic activity">
    <reaction evidence="18">
        <text>L-threonyl-[protein] + ATP = O-phospho-L-threonyl-[protein] + ADP + H(+)</text>
        <dbReference type="Rhea" id="RHEA:46608"/>
        <dbReference type="Rhea" id="RHEA-COMP:11060"/>
        <dbReference type="Rhea" id="RHEA-COMP:11605"/>
        <dbReference type="ChEBI" id="CHEBI:15378"/>
        <dbReference type="ChEBI" id="CHEBI:30013"/>
        <dbReference type="ChEBI" id="CHEBI:30616"/>
        <dbReference type="ChEBI" id="CHEBI:61977"/>
        <dbReference type="ChEBI" id="CHEBI:456216"/>
        <dbReference type="EC" id="2.7.11.1"/>
    </reaction>
</comment>
<dbReference type="PROSITE" id="PS01245">
    <property type="entry name" value="RIO1"/>
    <property type="match status" value="1"/>
</dbReference>
<dbReference type="EC" id="2.7.11.1" evidence="4"/>
<comment type="subunit">
    <text evidence="20">Interacts with CASP10. Interacts with IRF3; RIOK3 probably mediates the interaction of TBK1 with IRF3. Associated with 40S pre-ribosomal particles.</text>
</comment>
<protein>
    <recommendedName>
        <fullName evidence="21">Serine/threonine-protein kinase RIO3</fullName>
        <ecNumber evidence="4">2.7.11.1</ecNumber>
    </recommendedName>
    <alternativeName>
        <fullName evidence="22">RIO kinase 3</fullName>
    </alternativeName>
</protein>
<dbReference type="GO" id="GO:0046872">
    <property type="term" value="F:metal ion binding"/>
    <property type="evidence" value="ECO:0007669"/>
    <property type="project" value="UniProtKB-KW"/>
</dbReference>
<keyword evidence="11" id="KW-0479">Metal-binding</keyword>
<keyword evidence="7" id="KW-0723">Serine/threonine-protein kinase</keyword>
<evidence type="ECO:0000259" key="23">
    <source>
        <dbReference type="SMART" id="SM00090"/>
    </source>
</evidence>
<evidence type="ECO:0000256" key="13">
    <source>
        <dbReference type="ARBA" id="ARBA00022777"/>
    </source>
</evidence>
<feature type="domain" description="RIO kinase" evidence="23">
    <location>
        <begin position="369"/>
        <end position="612"/>
    </location>
</feature>
<evidence type="ECO:0000313" key="24">
    <source>
        <dbReference type="EMBL" id="GBM99427.1"/>
    </source>
</evidence>
<comment type="caution">
    <text evidence="24">The sequence shown here is derived from an EMBL/GenBank/DDBJ whole genome shotgun (WGS) entry which is preliminary data.</text>
</comment>
<keyword evidence="14" id="KW-0067">ATP-binding</keyword>
<dbReference type="SUPFAM" id="SSF56112">
    <property type="entry name" value="Protein kinase-like (PK-like)"/>
    <property type="match status" value="1"/>
</dbReference>
<dbReference type="PANTHER" id="PTHR45723">
    <property type="entry name" value="SERINE/THREONINE-PROTEIN KINASE RIO1"/>
    <property type="match status" value="1"/>
</dbReference>
<evidence type="ECO:0000256" key="17">
    <source>
        <dbReference type="ARBA" id="ARBA00023118"/>
    </source>
</evidence>
<evidence type="ECO:0000256" key="1">
    <source>
        <dbReference type="ARBA" id="ARBA00001946"/>
    </source>
</evidence>
<dbReference type="InterPro" id="IPR018935">
    <property type="entry name" value="RIO_kinase_CS"/>
</dbReference>